<keyword evidence="1" id="KW-0732">Signal</keyword>
<dbReference type="Proteomes" id="UP001283361">
    <property type="component" value="Unassembled WGS sequence"/>
</dbReference>
<evidence type="ECO:0000313" key="2">
    <source>
        <dbReference type="EMBL" id="KAK3777372.1"/>
    </source>
</evidence>
<dbReference type="EMBL" id="JAWDGP010003081">
    <property type="protein sequence ID" value="KAK3777372.1"/>
    <property type="molecule type" value="Genomic_DNA"/>
</dbReference>
<sequence>MKVVKVSLAICLVATFVCGLTDGKQAELAKLQESLREAKLYYEGALAKVDTLSRDEIITCIHKAFDLNYQLVIDLSVYNGLGPKSPTYDDLVSGLNQLFDEGKKYFTENIKDLDDDALKQKFTNELNNMIQATDIMPVLMGVSG</sequence>
<evidence type="ECO:0000313" key="3">
    <source>
        <dbReference type="Proteomes" id="UP001283361"/>
    </source>
</evidence>
<accession>A0AAE0ZZ95</accession>
<proteinExistence type="predicted"/>
<gene>
    <name evidence="2" type="ORF">RRG08_014117</name>
</gene>
<evidence type="ECO:0000256" key="1">
    <source>
        <dbReference type="SAM" id="SignalP"/>
    </source>
</evidence>
<protein>
    <submittedName>
        <fullName evidence="2">Uncharacterized protein</fullName>
    </submittedName>
</protein>
<comment type="caution">
    <text evidence="2">The sequence shown here is derived from an EMBL/GenBank/DDBJ whole genome shotgun (WGS) entry which is preliminary data.</text>
</comment>
<feature type="chain" id="PRO_5041991154" evidence="1">
    <location>
        <begin position="20"/>
        <end position="144"/>
    </location>
</feature>
<dbReference type="AlphaFoldDB" id="A0AAE0ZZ95"/>
<name>A0AAE0ZZ95_9GAST</name>
<feature type="signal peptide" evidence="1">
    <location>
        <begin position="1"/>
        <end position="19"/>
    </location>
</feature>
<keyword evidence="3" id="KW-1185">Reference proteome</keyword>
<organism evidence="2 3">
    <name type="scientific">Elysia crispata</name>
    <name type="common">lettuce slug</name>
    <dbReference type="NCBI Taxonomy" id="231223"/>
    <lineage>
        <taxon>Eukaryota</taxon>
        <taxon>Metazoa</taxon>
        <taxon>Spiralia</taxon>
        <taxon>Lophotrochozoa</taxon>
        <taxon>Mollusca</taxon>
        <taxon>Gastropoda</taxon>
        <taxon>Heterobranchia</taxon>
        <taxon>Euthyneura</taxon>
        <taxon>Panpulmonata</taxon>
        <taxon>Sacoglossa</taxon>
        <taxon>Placobranchoidea</taxon>
        <taxon>Plakobranchidae</taxon>
        <taxon>Elysia</taxon>
    </lineage>
</organism>
<reference evidence="2" key="1">
    <citation type="journal article" date="2023" name="G3 (Bethesda)">
        <title>A reference genome for the long-term kleptoplast-retaining sea slug Elysia crispata morphotype clarki.</title>
        <authorList>
            <person name="Eastman K.E."/>
            <person name="Pendleton A.L."/>
            <person name="Shaikh M.A."/>
            <person name="Suttiyut T."/>
            <person name="Ogas R."/>
            <person name="Tomko P."/>
            <person name="Gavelis G."/>
            <person name="Widhalm J.R."/>
            <person name="Wisecaver J.H."/>
        </authorList>
    </citation>
    <scope>NUCLEOTIDE SEQUENCE</scope>
    <source>
        <strain evidence="2">ECLA1</strain>
    </source>
</reference>